<reference evidence="2 3" key="1">
    <citation type="submission" date="2024-03" db="EMBL/GenBank/DDBJ databases">
        <title>Actinomycetospora sp. OC33-EN07, a novel actinomycete isolated from wild orchid (Aerides multiflora).</title>
        <authorList>
            <person name="Suriyachadkun C."/>
        </authorList>
    </citation>
    <scope>NUCLEOTIDE SEQUENCE [LARGE SCALE GENOMIC DNA]</scope>
    <source>
        <strain evidence="2 3">OC33-EN07</strain>
    </source>
</reference>
<feature type="compositionally biased region" description="Basic residues" evidence="1">
    <location>
        <begin position="1"/>
        <end position="11"/>
    </location>
</feature>
<dbReference type="Proteomes" id="UP001369736">
    <property type="component" value="Unassembled WGS sequence"/>
</dbReference>
<evidence type="ECO:0000256" key="1">
    <source>
        <dbReference type="SAM" id="MobiDB-lite"/>
    </source>
</evidence>
<comment type="caution">
    <text evidence="2">The sequence shown here is derived from an EMBL/GenBank/DDBJ whole genome shotgun (WGS) entry which is preliminary data.</text>
</comment>
<keyword evidence="3" id="KW-1185">Reference proteome</keyword>
<name>A0ABU8ME77_9PSEU</name>
<evidence type="ECO:0000313" key="2">
    <source>
        <dbReference type="EMBL" id="MEJ2864922.1"/>
    </source>
</evidence>
<dbReference type="RefSeq" id="WP_337706287.1">
    <property type="nucleotide sequence ID" value="NZ_JBBEGM010000014.1"/>
</dbReference>
<sequence length="86" mass="9385">MGKGGKKKGKEPKKIKEAKSPKVPLHLVQYADAMPLTGAKKIKKKCCRSRPRCKSCPVLLMRASRLNEAGVTGKDLKKALKKARAA</sequence>
<protein>
    <submittedName>
        <fullName evidence="2">Uncharacterized protein</fullName>
    </submittedName>
</protein>
<accession>A0ABU8ME77</accession>
<gene>
    <name evidence="2" type="ORF">WCD58_27445</name>
</gene>
<dbReference type="EMBL" id="JBBEGM010000014">
    <property type="protein sequence ID" value="MEJ2864922.1"/>
    <property type="molecule type" value="Genomic_DNA"/>
</dbReference>
<proteinExistence type="predicted"/>
<organism evidence="2 3">
    <name type="scientific">Actinomycetospora flava</name>
    <dbReference type="NCBI Taxonomy" id="3129232"/>
    <lineage>
        <taxon>Bacteria</taxon>
        <taxon>Bacillati</taxon>
        <taxon>Actinomycetota</taxon>
        <taxon>Actinomycetes</taxon>
        <taxon>Pseudonocardiales</taxon>
        <taxon>Pseudonocardiaceae</taxon>
        <taxon>Actinomycetospora</taxon>
    </lineage>
</organism>
<feature type="region of interest" description="Disordered" evidence="1">
    <location>
        <begin position="1"/>
        <end position="22"/>
    </location>
</feature>
<evidence type="ECO:0000313" key="3">
    <source>
        <dbReference type="Proteomes" id="UP001369736"/>
    </source>
</evidence>